<evidence type="ECO:0000259" key="1">
    <source>
        <dbReference type="Pfam" id="PF12937"/>
    </source>
</evidence>
<protein>
    <recommendedName>
        <fullName evidence="1">F-box domain-containing protein</fullName>
    </recommendedName>
</protein>
<gene>
    <name evidence="2" type="ORF">L210DRAFT_3553172</name>
</gene>
<evidence type="ECO:0000313" key="3">
    <source>
        <dbReference type="Proteomes" id="UP001194468"/>
    </source>
</evidence>
<accession>A0AAD4BM44</accession>
<dbReference type="AlphaFoldDB" id="A0AAD4BM44"/>
<reference evidence="2" key="2">
    <citation type="journal article" date="2020" name="Nat. Commun.">
        <title>Large-scale genome sequencing of mycorrhizal fungi provides insights into the early evolution of symbiotic traits.</title>
        <authorList>
            <person name="Miyauchi S."/>
            <person name="Kiss E."/>
            <person name="Kuo A."/>
            <person name="Drula E."/>
            <person name="Kohler A."/>
            <person name="Sanchez-Garcia M."/>
            <person name="Morin E."/>
            <person name="Andreopoulos B."/>
            <person name="Barry K.W."/>
            <person name="Bonito G."/>
            <person name="Buee M."/>
            <person name="Carver A."/>
            <person name="Chen C."/>
            <person name="Cichocki N."/>
            <person name="Clum A."/>
            <person name="Culley D."/>
            <person name="Crous P.W."/>
            <person name="Fauchery L."/>
            <person name="Girlanda M."/>
            <person name="Hayes R.D."/>
            <person name="Keri Z."/>
            <person name="LaButti K."/>
            <person name="Lipzen A."/>
            <person name="Lombard V."/>
            <person name="Magnuson J."/>
            <person name="Maillard F."/>
            <person name="Murat C."/>
            <person name="Nolan M."/>
            <person name="Ohm R.A."/>
            <person name="Pangilinan J."/>
            <person name="Pereira M.F."/>
            <person name="Perotto S."/>
            <person name="Peter M."/>
            <person name="Pfister S."/>
            <person name="Riley R."/>
            <person name="Sitrit Y."/>
            <person name="Stielow J.B."/>
            <person name="Szollosi G."/>
            <person name="Zifcakova L."/>
            <person name="Stursova M."/>
            <person name="Spatafora J.W."/>
            <person name="Tedersoo L."/>
            <person name="Vaario L.M."/>
            <person name="Yamada A."/>
            <person name="Yan M."/>
            <person name="Wang P."/>
            <person name="Xu J."/>
            <person name="Bruns T."/>
            <person name="Baldrian P."/>
            <person name="Vilgalys R."/>
            <person name="Dunand C."/>
            <person name="Henrissat B."/>
            <person name="Grigoriev I.V."/>
            <person name="Hibbett D."/>
            <person name="Nagy L.G."/>
            <person name="Martin F.M."/>
        </authorList>
    </citation>
    <scope>NUCLEOTIDE SEQUENCE</scope>
    <source>
        <strain evidence="2">BED1</strain>
    </source>
</reference>
<dbReference type="EMBL" id="WHUW01000028">
    <property type="protein sequence ID" value="KAF8434542.1"/>
    <property type="molecule type" value="Genomic_DNA"/>
</dbReference>
<dbReference type="InterPro" id="IPR032675">
    <property type="entry name" value="LRR_dom_sf"/>
</dbReference>
<keyword evidence="3" id="KW-1185">Reference proteome</keyword>
<proteinExistence type="predicted"/>
<dbReference type="Proteomes" id="UP001194468">
    <property type="component" value="Unassembled WGS sequence"/>
</dbReference>
<feature type="domain" description="F-box" evidence="1">
    <location>
        <begin position="8"/>
        <end position="53"/>
    </location>
</feature>
<reference evidence="2" key="1">
    <citation type="submission" date="2019-10" db="EMBL/GenBank/DDBJ databases">
        <authorList>
            <consortium name="DOE Joint Genome Institute"/>
            <person name="Kuo A."/>
            <person name="Miyauchi S."/>
            <person name="Kiss E."/>
            <person name="Drula E."/>
            <person name="Kohler A."/>
            <person name="Sanchez-Garcia M."/>
            <person name="Andreopoulos B."/>
            <person name="Barry K.W."/>
            <person name="Bonito G."/>
            <person name="Buee M."/>
            <person name="Carver A."/>
            <person name="Chen C."/>
            <person name="Cichocki N."/>
            <person name="Clum A."/>
            <person name="Culley D."/>
            <person name="Crous P.W."/>
            <person name="Fauchery L."/>
            <person name="Girlanda M."/>
            <person name="Hayes R."/>
            <person name="Keri Z."/>
            <person name="LaButti K."/>
            <person name="Lipzen A."/>
            <person name="Lombard V."/>
            <person name="Magnuson J."/>
            <person name="Maillard F."/>
            <person name="Morin E."/>
            <person name="Murat C."/>
            <person name="Nolan M."/>
            <person name="Ohm R."/>
            <person name="Pangilinan J."/>
            <person name="Pereira M."/>
            <person name="Perotto S."/>
            <person name="Peter M."/>
            <person name="Riley R."/>
            <person name="Sitrit Y."/>
            <person name="Stielow B."/>
            <person name="Szollosi G."/>
            <person name="Zifcakova L."/>
            <person name="Stursova M."/>
            <person name="Spatafora J.W."/>
            <person name="Tedersoo L."/>
            <person name="Vaario L.-M."/>
            <person name="Yamada A."/>
            <person name="Yan M."/>
            <person name="Wang P."/>
            <person name="Xu J."/>
            <person name="Bruns T."/>
            <person name="Baldrian P."/>
            <person name="Vilgalys R."/>
            <person name="Henrissat B."/>
            <person name="Grigoriev I.V."/>
            <person name="Hibbett D."/>
            <person name="Nagy L.G."/>
            <person name="Martin F.M."/>
        </authorList>
    </citation>
    <scope>NUCLEOTIDE SEQUENCE</scope>
    <source>
        <strain evidence="2">BED1</strain>
    </source>
</reference>
<organism evidence="2 3">
    <name type="scientific">Boletus edulis BED1</name>
    <dbReference type="NCBI Taxonomy" id="1328754"/>
    <lineage>
        <taxon>Eukaryota</taxon>
        <taxon>Fungi</taxon>
        <taxon>Dikarya</taxon>
        <taxon>Basidiomycota</taxon>
        <taxon>Agaricomycotina</taxon>
        <taxon>Agaricomycetes</taxon>
        <taxon>Agaricomycetidae</taxon>
        <taxon>Boletales</taxon>
        <taxon>Boletineae</taxon>
        <taxon>Boletaceae</taxon>
        <taxon>Boletoideae</taxon>
        <taxon>Boletus</taxon>
    </lineage>
</organism>
<evidence type="ECO:0000313" key="2">
    <source>
        <dbReference type="EMBL" id="KAF8434542.1"/>
    </source>
</evidence>
<name>A0AAD4BM44_BOLED</name>
<dbReference type="SUPFAM" id="SSF52047">
    <property type="entry name" value="RNI-like"/>
    <property type="match status" value="1"/>
</dbReference>
<comment type="caution">
    <text evidence="2">The sequence shown here is derived from an EMBL/GenBank/DDBJ whole genome shotgun (WGS) entry which is preliminary data.</text>
</comment>
<dbReference type="Gene3D" id="3.80.10.10">
    <property type="entry name" value="Ribonuclease Inhibitor"/>
    <property type="match status" value="1"/>
</dbReference>
<dbReference type="Pfam" id="PF12937">
    <property type="entry name" value="F-box-like"/>
    <property type="match status" value="1"/>
</dbReference>
<sequence length="507" mass="57243">MHHALEIHEILWKIFSYCYQQERKQATPNLAALARTCRTFKEPALDLLWRDLHDSSPLARCLPEASHRLSTGNTYSFNRPLTQVEWDILRSYTHRIQALWDFDSGLDWGSVATFFDPPATRPLFPNLRRLRCEYTVQTMALLHLPLPSLVSLSVIVESLHLLKSFPNFSPNIRLLHFRVCHPEDTFIKIEPSYITRWQDLRFVICRQVALDRDALMHLSRLPALTRLDFALNAPLPPSDTPLLFANMHQMNLDSRSLQPISCWLSQSRLPAVVHFSASVDSCSSMQDVTSFSAGVPMCNAGHTVETLTLRQSFSPPDGVHPPEGLRLCFNNLQPWVGFNNLRRLELNIDSNVDLTDTEMLTLASAWPQLIHLLINADCGWKSHGGITPGALVRLLETCRSLKQIALAIDTRGYTQVPPGQMPGSLGLTLPPEFSIDVVDSVIEAESVPAVTTFFSGLATCCGSRFSFHAWNGSPMMWYPDFGQYTIRWSNVENRIDDALGRFSESSN</sequence>
<dbReference type="InterPro" id="IPR001810">
    <property type="entry name" value="F-box_dom"/>
</dbReference>